<protein>
    <submittedName>
        <fullName evidence="3">Uncharacterized protein</fullName>
    </submittedName>
</protein>
<dbReference type="Proteomes" id="UP000004080">
    <property type="component" value="Unassembled WGS sequence"/>
</dbReference>
<keyword evidence="4" id="KW-1185">Reference proteome</keyword>
<dbReference type="RefSeq" id="WP_007201526.1">
    <property type="nucleotide sequence ID" value="NZ_AKKV01000023.1"/>
</dbReference>
<comment type="caution">
    <text evidence="3">The sequence shown here is derived from an EMBL/GenBank/DDBJ whole genome shotgun (WGS) entry which is preliminary data.</text>
</comment>
<dbReference type="EMBL" id="AKKV01000023">
    <property type="protein sequence ID" value="EIT86077.1"/>
    <property type="molecule type" value="Genomic_DNA"/>
</dbReference>
<evidence type="ECO:0000313" key="3">
    <source>
        <dbReference type="EMBL" id="EIT86077.1"/>
    </source>
</evidence>
<keyword evidence="2" id="KW-0732">Signal</keyword>
<accession>I8AJV6</accession>
<dbReference type="AlphaFoldDB" id="I8AJV6"/>
<evidence type="ECO:0000313" key="4">
    <source>
        <dbReference type="Proteomes" id="UP000004080"/>
    </source>
</evidence>
<name>I8AJV6_9BACL</name>
<feature type="chain" id="PRO_5039284094" evidence="2">
    <location>
        <begin position="21"/>
        <end position="234"/>
    </location>
</feature>
<proteinExistence type="predicted"/>
<dbReference type="PATRIC" id="fig|1196324.3.peg.1463"/>
<feature type="signal peptide" evidence="2">
    <location>
        <begin position="1"/>
        <end position="20"/>
    </location>
</feature>
<gene>
    <name evidence="3" type="ORF">A374_07146</name>
</gene>
<feature type="region of interest" description="Disordered" evidence="1">
    <location>
        <begin position="28"/>
        <end position="80"/>
    </location>
</feature>
<sequence length="234" mass="27487">MKWFKLVVAIILSSSLLLGAVQTEAASNTHHAKQVKHKKAHHAKKHHKKKKHKKAHHKKEHKKTHHKKKHHKKKKHKPSSKIHLKGKFVLDKGYSKKRLITLMRPEALKLVKVLGGTYKNGSVKRFNSYLDQHVTGLYKDDLKVQKKMYKDKYISDKKRYGKRVMNILKGDIKRVKTKDMKTYSVYSNKDYYFITYQYDVKYRSISVTFDFAKVSGKKGYRLVSTSVHPFVFAI</sequence>
<reference evidence="3 4" key="1">
    <citation type="journal article" date="2012" name="J. Bacteriol.">
        <title>Genome of Bacillus macauensis ZFHKF-1, a Long-Chain-Forming Bacterium.</title>
        <authorList>
            <person name="Cai L."/>
            <person name="Zhang T."/>
        </authorList>
    </citation>
    <scope>NUCLEOTIDE SEQUENCE [LARGE SCALE GENOMIC DNA]</scope>
    <source>
        <strain evidence="3 4">ZFHKF-1</strain>
    </source>
</reference>
<evidence type="ECO:0000256" key="2">
    <source>
        <dbReference type="SAM" id="SignalP"/>
    </source>
</evidence>
<organism evidence="3 4">
    <name type="scientific">Fictibacillus macauensis ZFHKF-1</name>
    <dbReference type="NCBI Taxonomy" id="1196324"/>
    <lineage>
        <taxon>Bacteria</taxon>
        <taxon>Bacillati</taxon>
        <taxon>Bacillota</taxon>
        <taxon>Bacilli</taxon>
        <taxon>Bacillales</taxon>
        <taxon>Fictibacillaceae</taxon>
        <taxon>Fictibacillus</taxon>
    </lineage>
</organism>
<dbReference type="eggNOG" id="ENOG502ZUIN">
    <property type="taxonomic scope" value="Bacteria"/>
</dbReference>
<evidence type="ECO:0000256" key="1">
    <source>
        <dbReference type="SAM" id="MobiDB-lite"/>
    </source>
</evidence>
<feature type="compositionally biased region" description="Basic residues" evidence="1">
    <location>
        <begin position="30"/>
        <end position="80"/>
    </location>
</feature>